<keyword evidence="2" id="KW-1185">Reference proteome</keyword>
<dbReference type="Proteomes" id="UP001153332">
    <property type="component" value="Unassembled WGS sequence"/>
</dbReference>
<accession>A0ACC2J0D6</accession>
<organism evidence="1 2">
    <name type="scientific">Lasiodiplodia mahajangana</name>
    <dbReference type="NCBI Taxonomy" id="1108764"/>
    <lineage>
        <taxon>Eukaryota</taxon>
        <taxon>Fungi</taxon>
        <taxon>Dikarya</taxon>
        <taxon>Ascomycota</taxon>
        <taxon>Pezizomycotina</taxon>
        <taxon>Dothideomycetes</taxon>
        <taxon>Dothideomycetes incertae sedis</taxon>
        <taxon>Botryosphaeriales</taxon>
        <taxon>Botryosphaeriaceae</taxon>
        <taxon>Lasiodiplodia</taxon>
    </lineage>
</organism>
<evidence type="ECO:0000313" key="2">
    <source>
        <dbReference type="Proteomes" id="UP001153332"/>
    </source>
</evidence>
<evidence type="ECO:0000313" key="1">
    <source>
        <dbReference type="EMBL" id="KAJ8120841.1"/>
    </source>
</evidence>
<comment type="caution">
    <text evidence="1">The sequence shown here is derived from an EMBL/GenBank/DDBJ whole genome shotgun (WGS) entry which is preliminary data.</text>
</comment>
<sequence>MIRPPVTRRLIVVTTISFIAVSSLIYHYFFGSRNAPVATFGRHEFAPCAIWPDSPTSRLDFHGYEDCHVALRTPYIGDQSVLGNPEKCLRASSRLDPYRPSAKGNWSEVKWGQVQSRCASGKSEPSPHEKAMHQQWRLPTDSDNKVHGFHRAGREVAIVLRTWDDYIYTDNRMAWLRALIAEASLERRNKYRVFFLVHIKDPWARLEEDGFEYDRLMRECVPSEFHDIAFLFNQRTLQTWYPRVSEHG</sequence>
<proteinExistence type="predicted"/>
<reference evidence="1" key="1">
    <citation type="submission" date="2022-12" db="EMBL/GenBank/DDBJ databases">
        <title>Genome Sequence of Lasiodiplodia mahajangana.</title>
        <authorList>
            <person name="Buettner E."/>
        </authorList>
    </citation>
    <scope>NUCLEOTIDE SEQUENCE</scope>
    <source>
        <strain evidence="1">VT137</strain>
    </source>
</reference>
<protein>
    <submittedName>
        <fullName evidence="1">Uncharacterized protein</fullName>
    </submittedName>
</protein>
<dbReference type="EMBL" id="JAPUUL010003974">
    <property type="protein sequence ID" value="KAJ8120841.1"/>
    <property type="molecule type" value="Genomic_DNA"/>
</dbReference>
<name>A0ACC2J0D6_9PEZI</name>
<gene>
    <name evidence="1" type="ORF">O1611_g10260</name>
</gene>